<protein>
    <submittedName>
        <fullName evidence="2">Uncharacterized protein</fullName>
    </submittedName>
</protein>
<feature type="compositionally biased region" description="Basic residues" evidence="1">
    <location>
        <begin position="56"/>
        <end position="67"/>
    </location>
</feature>
<reference evidence="2 3" key="1">
    <citation type="submission" date="2018-10" db="EMBL/GenBank/DDBJ databases">
        <title>A high-quality apple genome assembly.</title>
        <authorList>
            <person name="Hu J."/>
        </authorList>
    </citation>
    <scope>NUCLEOTIDE SEQUENCE [LARGE SCALE GENOMIC DNA]</scope>
    <source>
        <strain evidence="3">cv. HFTH1</strain>
        <tissue evidence="2">Young leaf</tissue>
    </source>
</reference>
<dbReference type="Proteomes" id="UP000290289">
    <property type="component" value="Chromosome 9"/>
</dbReference>
<comment type="caution">
    <text evidence="2">The sequence shown here is derived from an EMBL/GenBank/DDBJ whole genome shotgun (WGS) entry which is preliminary data.</text>
</comment>
<feature type="compositionally biased region" description="Polar residues" evidence="1">
    <location>
        <begin position="68"/>
        <end position="79"/>
    </location>
</feature>
<accession>A0A498J5B6</accession>
<dbReference type="AlphaFoldDB" id="A0A498J5B6"/>
<evidence type="ECO:0000313" key="3">
    <source>
        <dbReference type="Proteomes" id="UP000290289"/>
    </source>
</evidence>
<gene>
    <name evidence="2" type="ORF">DVH24_032204</name>
</gene>
<organism evidence="2 3">
    <name type="scientific">Malus domestica</name>
    <name type="common">Apple</name>
    <name type="synonym">Pyrus malus</name>
    <dbReference type="NCBI Taxonomy" id="3750"/>
    <lineage>
        <taxon>Eukaryota</taxon>
        <taxon>Viridiplantae</taxon>
        <taxon>Streptophyta</taxon>
        <taxon>Embryophyta</taxon>
        <taxon>Tracheophyta</taxon>
        <taxon>Spermatophyta</taxon>
        <taxon>Magnoliopsida</taxon>
        <taxon>eudicotyledons</taxon>
        <taxon>Gunneridae</taxon>
        <taxon>Pentapetalae</taxon>
        <taxon>rosids</taxon>
        <taxon>fabids</taxon>
        <taxon>Rosales</taxon>
        <taxon>Rosaceae</taxon>
        <taxon>Amygdaloideae</taxon>
        <taxon>Maleae</taxon>
        <taxon>Malus</taxon>
    </lineage>
</organism>
<feature type="compositionally biased region" description="Basic residues" evidence="1">
    <location>
        <begin position="8"/>
        <end position="18"/>
    </location>
</feature>
<sequence length="79" mass="9380">MPLDARKTKGLKKGRGRRGNQEPGDLRVERDDKIQELRQEIELLALRIERLEARRKPGGSKRKKHNQRWWTTQMSRFGS</sequence>
<name>A0A498J5B6_MALDO</name>
<feature type="region of interest" description="Disordered" evidence="1">
    <location>
        <begin position="55"/>
        <end position="79"/>
    </location>
</feature>
<feature type="region of interest" description="Disordered" evidence="1">
    <location>
        <begin position="1"/>
        <end position="31"/>
    </location>
</feature>
<evidence type="ECO:0000256" key="1">
    <source>
        <dbReference type="SAM" id="MobiDB-lite"/>
    </source>
</evidence>
<proteinExistence type="predicted"/>
<evidence type="ECO:0000313" key="2">
    <source>
        <dbReference type="EMBL" id="RXH89847.1"/>
    </source>
</evidence>
<keyword evidence="3" id="KW-1185">Reference proteome</keyword>
<dbReference type="EMBL" id="RDQH01000335">
    <property type="protein sequence ID" value="RXH89847.1"/>
    <property type="molecule type" value="Genomic_DNA"/>
</dbReference>